<keyword evidence="1" id="KW-0812">Transmembrane</keyword>
<reference evidence="2 3" key="1">
    <citation type="journal article" date="2018" name="Mol. Biol. Evol.">
        <title>Analysis of the draft genome of the red seaweed Gracilariopsis chorda provides insights into genome size evolution in Rhodophyta.</title>
        <authorList>
            <person name="Lee J."/>
            <person name="Yang E.C."/>
            <person name="Graf L."/>
            <person name="Yang J.H."/>
            <person name="Qiu H."/>
            <person name="Zel Zion U."/>
            <person name="Chan C.X."/>
            <person name="Stephens T.G."/>
            <person name="Weber A.P.M."/>
            <person name="Boo G.H."/>
            <person name="Boo S.M."/>
            <person name="Kim K.M."/>
            <person name="Shin Y."/>
            <person name="Jung M."/>
            <person name="Lee S.J."/>
            <person name="Yim H.S."/>
            <person name="Lee J.H."/>
            <person name="Bhattacharya D."/>
            <person name="Yoon H.S."/>
        </authorList>
    </citation>
    <scope>NUCLEOTIDE SEQUENCE [LARGE SCALE GENOMIC DNA]</scope>
    <source>
        <strain evidence="2 3">SKKU-2015</strain>
        <tissue evidence="2">Whole body</tissue>
    </source>
</reference>
<sequence>MKLALLKVHVDVSRCFILEVQVAESHIKVESDLVSSSTLNINPNSSGLIRFRLQPSSMKSILNTLVVLCALFYISVGSSLTLHDTEERMSEPCNIPSDVAYCMDVMRVGTRFNDESAQHFARLEDLLSEHALEECSWESFEGKKSPDECISTLSRFSENSVPPISSSTDLDFSEHIVRVNKACYNACKIVKGLKCWRISELKWGSSARKKCMKKVKRKCRKKCKKSCLFSKCKKK</sequence>
<accession>A0A2V3IE60</accession>
<comment type="caution">
    <text evidence="2">The sequence shown here is derived from an EMBL/GenBank/DDBJ whole genome shotgun (WGS) entry which is preliminary data.</text>
</comment>
<gene>
    <name evidence="2" type="ORF">BWQ96_09950</name>
</gene>
<dbReference type="Proteomes" id="UP000247409">
    <property type="component" value="Unassembled WGS sequence"/>
</dbReference>
<feature type="transmembrane region" description="Helical" evidence="1">
    <location>
        <begin position="60"/>
        <end position="82"/>
    </location>
</feature>
<protein>
    <submittedName>
        <fullName evidence="2">Uncharacterized protein</fullName>
    </submittedName>
</protein>
<dbReference type="OrthoDB" id="10655at2759"/>
<evidence type="ECO:0000256" key="1">
    <source>
        <dbReference type="SAM" id="Phobius"/>
    </source>
</evidence>
<organism evidence="2 3">
    <name type="scientific">Gracilariopsis chorda</name>
    <dbReference type="NCBI Taxonomy" id="448386"/>
    <lineage>
        <taxon>Eukaryota</taxon>
        <taxon>Rhodophyta</taxon>
        <taxon>Florideophyceae</taxon>
        <taxon>Rhodymeniophycidae</taxon>
        <taxon>Gracilariales</taxon>
        <taxon>Gracilariaceae</taxon>
        <taxon>Gracilariopsis</taxon>
    </lineage>
</organism>
<name>A0A2V3IE60_9FLOR</name>
<keyword evidence="3" id="KW-1185">Reference proteome</keyword>
<dbReference type="AlphaFoldDB" id="A0A2V3IE60"/>
<dbReference type="EMBL" id="NBIV01000308">
    <property type="protein sequence ID" value="PXF40341.1"/>
    <property type="molecule type" value="Genomic_DNA"/>
</dbReference>
<evidence type="ECO:0000313" key="3">
    <source>
        <dbReference type="Proteomes" id="UP000247409"/>
    </source>
</evidence>
<evidence type="ECO:0000313" key="2">
    <source>
        <dbReference type="EMBL" id="PXF40341.1"/>
    </source>
</evidence>
<proteinExistence type="predicted"/>
<keyword evidence="1" id="KW-0472">Membrane</keyword>
<keyword evidence="1" id="KW-1133">Transmembrane helix</keyword>